<keyword evidence="3" id="KW-1185">Reference proteome</keyword>
<reference evidence="3" key="1">
    <citation type="journal article" date="2014" name="Genome Announc.">
        <title>Draft genome sequence of the formaldehyde-resistant fungus Byssochlamys spectabilis No. 5 (anamorph Paecilomyces variotii No. 5) (NBRC109023).</title>
        <authorList>
            <person name="Oka T."/>
            <person name="Ekino K."/>
            <person name="Fukuda K."/>
            <person name="Nomura Y."/>
        </authorList>
    </citation>
    <scope>NUCLEOTIDE SEQUENCE [LARGE SCALE GENOMIC DNA]</scope>
    <source>
        <strain evidence="3">No. 5 / NBRC 109023</strain>
    </source>
</reference>
<feature type="region of interest" description="Disordered" evidence="1">
    <location>
        <begin position="69"/>
        <end position="138"/>
    </location>
</feature>
<organism evidence="2 3">
    <name type="scientific">Byssochlamys spectabilis (strain No. 5 / NBRC 109023)</name>
    <name type="common">Paecilomyces variotii</name>
    <dbReference type="NCBI Taxonomy" id="1356009"/>
    <lineage>
        <taxon>Eukaryota</taxon>
        <taxon>Fungi</taxon>
        <taxon>Dikarya</taxon>
        <taxon>Ascomycota</taxon>
        <taxon>Pezizomycotina</taxon>
        <taxon>Eurotiomycetes</taxon>
        <taxon>Eurotiomycetidae</taxon>
        <taxon>Eurotiales</taxon>
        <taxon>Thermoascaceae</taxon>
        <taxon>Paecilomyces</taxon>
    </lineage>
</organism>
<dbReference type="HOGENOM" id="CLU_1695235_0_0_1"/>
<sequence>MGHDSSSPKGAYKTDGTSSNCIKRTPRRATSAEKDNVANLSREDRERFLLDPVATEAMAGRGTVYAWLKGTKPVPRRQGVRPKSKRGPNGPQESQVENNENDSECSEADSPEHNVNAMEMSIPDPDGNSLPPSAYQSLQTHRHLKLMVNSVSDIP</sequence>
<evidence type="ECO:0000313" key="2">
    <source>
        <dbReference type="EMBL" id="GAD94134.1"/>
    </source>
</evidence>
<protein>
    <submittedName>
        <fullName evidence="2">Uncharacterized protein</fullName>
    </submittedName>
</protein>
<dbReference type="AlphaFoldDB" id="V5FBN8"/>
<dbReference type="EMBL" id="BAUL01000079">
    <property type="protein sequence ID" value="GAD94134.1"/>
    <property type="molecule type" value="Genomic_DNA"/>
</dbReference>
<comment type="caution">
    <text evidence="2">The sequence shown here is derived from an EMBL/GenBank/DDBJ whole genome shotgun (WGS) entry which is preliminary data.</text>
</comment>
<evidence type="ECO:0000256" key="1">
    <source>
        <dbReference type="SAM" id="MobiDB-lite"/>
    </source>
</evidence>
<dbReference type="Proteomes" id="UP000018001">
    <property type="component" value="Unassembled WGS sequence"/>
</dbReference>
<feature type="region of interest" description="Disordered" evidence="1">
    <location>
        <begin position="1"/>
        <end position="46"/>
    </location>
</feature>
<feature type="compositionally biased region" description="Acidic residues" evidence="1">
    <location>
        <begin position="99"/>
        <end position="109"/>
    </location>
</feature>
<feature type="compositionally biased region" description="Basic and acidic residues" evidence="1">
    <location>
        <begin position="30"/>
        <end position="46"/>
    </location>
</feature>
<dbReference type="InParanoid" id="V5FBN8"/>
<gene>
    <name evidence="2" type="ORF">PVAR5_2755</name>
</gene>
<accession>V5FBN8</accession>
<evidence type="ECO:0000313" key="3">
    <source>
        <dbReference type="Proteomes" id="UP000018001"/>
    </source>
</evidence>
<dbReference type="OrthoDB" id="4177423at2759"/>
<feature type="compositionally biased region" description="Basic residues" evidence="1">
    <location>
        <begin position="74"/>
        <end position="86"/>
    </location>
</feature>
<name>V5FBN8_BYSSN</name>
<proteinExistence type="predicted"/>